<reference evidence="1" key="1">
    <citation type="submission" date="2021-06" db="EMBL/GenBank/DDBJ databases">
        <authorList>
            <person name="Kallberg Y."/>
            <person name="Tangrot J."/>
            <person name="Rosling A."/>
        </authorList>
    </citation>
    <scope>NUCLEOTIDE SEQUENCE</scope>
    <source>
        <strain evidence="1">CL356</strain>
    </source>
</reference>
<evidence type="ECO:0000313" key="1">
    <source>
        <dbReference type="EMBL" id="CAG8530698.1"/>
    </source>
</evidence>
<comment type="caution">
    <text evidence="1">The sequence shown here is derived from an EMBL/GenBank/DDBJ whole genome shotgun (WGS) entry which is preliminary data.</text>
</comment>
<organism evidence="1 2">
    <name type="scientific">Acaulospora colombiana</name>
    <dbReference type="NCBI Taxonomy" id="27376"/>
    <lineage>
        <taxon>Eukaryota</taxon>
        <taxon>Fungi</taxon>
        <taxon>Fungi incertae sedis</taxon>
        <taxon>Mucoromycota</taxon>
        <taxon>Glomeromycotina</taxon>
        <taxon>Glomeromycetes</taxon>
        <taxon>Diversisporales</taxon>
        <taxon>Acaulosporaceae</taxon>
        <taxon>Acaulospora</taxon>
    </lineage>
</organism>
<protein>
    <submittedName>
        <fullName evidence="1">2290_t:CDS:1</fullName>
    </submittedName>
</protein>
<dbReference type="Proteomes" id="UP000789525">
    <property type="component" value="Unassembled WGS sequence"/>
</dbReference>
<accession>A0ACA9LH68</accession>
<sequence length="590" mass="67086">MSKGVKPYLVPLKPDRILLNPKFEGYKLKLFEDRTQLCRFLLPSPGISTSKVSTKSKLSYKEIQNRIHFNHLFSGYETNDGKKVCFYFDRELSISMIEYDPITSSIATHSLLKIPKSLDDDTTAEHPSLKALSSTLLLATNGLGTMLLVRIAKSESNEYQGEVVYCTEFKIQPSVKRTPCVIIDAKVVGEAILFLVYNTTKAQEVSTTQKSSRDGFKKTTFDVTLMQMSVMPPHDLQVIHVVRGEEIPLYCSIESSGDGYVIGGRVDYEVVCEASTKEGVDQMDIDQSTDTLRYVSNFHRALLRQISNKEQPLPRYAFTQLFDLIDPDASLWTIEPNIGLLTLHIEKGHQGTRWSHVFQNDDGVHETLDPNEFAEFRERLEKYTGDLLDDDNDSSDFPGRKSLLQHPIGYEMEESIDYEGSEFTLVRMSIEGKITAKTSGGHEFLCRQFESCDINNSTPFMPSVCLKYDVDGLVYSVGHPNDYKTHDVSPFTMTHVATFNAFAFVQASKREKRYMFHDPLNRFVMIFDESHHAFVYWHHANREKNDEQFVIDFADNKNNDIDIVGVQMVDSNGAVILVLIPDSVIMMKLL</sequence>
<proteinExistence type="predicted"/>
<dbReference type="EMBL" id="CAJVPT010006426">
    <property type="protein sequence ID" value="CAG8530698.1"/>
    <property type="molecule type" value="Genomic_DNA"/>
</dbReference>
<gene>
    <name evidence="1" type="ORF">ACOLOM_LOCUS4060</name>
</gene>
<evidence type="ECO:0000313" key="2">
    <source>
        <dbReference type="Proteomes" id="UP000789525"/>
    </source>
</evidence>
<name>A0ACA9LH68_9GLOM</name>
<keyword evidence="2" id="KW-1185">Reference proteome</keyword>